<name>A0A1H5HL54_RHOJO</name>
<dbReference type="InterPro" id="IPR018357">
    <property type="entry name" value="Hexapep_transf_CS"/>
</dbReference>
<evidence type="ECO:0000256" key="3">
    <source>
        <dbReference type="ARBA" id="ARBA00022737"/>
    </source>
</evidence>
<evidence type="ECO:0000256" key="4">
    <source>
        <dbReference type="ARBA" id="ARBA00023315"/>
    </source>
</evidence>
<dbReference type="GO" id="GO:0016746">
    <property type="term" value="F:acyltransferase activity"/>
    <property type="evidence" value="ECO:0007669"/>
    <property type="project" value="UniProtKB-KW"/>
</dbReference>
<dbReference type="RefSeq" id="WP_369691055.1">
    <property type="nucleotide sequence ID" value="NZ_FNTL01000004.1"/>
</dbReference>
<dbReference type="AlphaFoldDB" id="A0A1H5HL54"/>
<dbReference type="InterPro" id="IPR045304">
    <property type="entry name" value="LbH_SAT"/>
</dbReference>
<keyword evidence="3" id="KW-0677">Repeat</keyword>
<evidence type="ECO:0000313" key="6">
    <source>
        <dbReference type="Proteomes" id="UP000183407"/>
    </source>
</evidence>
<keyword evidence="4" id="KW-0012">Acyltransferase</keyword>
<dbReference type="EMBL" id="FNTL01000004">
    <property type="protein sequence ID" value="SEE28391.1"/>
    <property type="molecule type" value="Genomic_DNA"/>
</dbReference>
<dbReference type="InterPro" id="IPR011004">
    <property type="entry name" value="Trimer_LpxA-like_sf"/>
</dbReference>
<dbReference type="CDD" id="cd03354">
    <property type="entry name" value="LbH_SAT"/>
    <property type="match status" value="1"/>
</dbReference>
<evidence type="ECO:0000313" key="5">
    <source>
        <dbReference type="EMBL" id="SEE28391.1"/>
    </source>
</evidence>
<organism evidence="5 6">
    <name type="scientific">Rhodococcus jostii</name>
    <dbReference type="NCBI Taxonomy" id="132919"/>
    <lineage>
        <taxon>Bacteria</taxon>
        <taxon>Bacillati</taxon>
        <taxon>Actinomycetota</taxon>
        <taxon>Actinomycetes</taxon>
        <taxon>Mycobacteriales</taxon>
        <taxon>Nocardiaceae</taxon>
        <taxon>Rhodococcus</taxon>
    </lineage>
</organism>
<protein>
    <submittedName>
        <fullName evidence="5">Serine O-acetyltransferase</fullName>
    </submittedName>
</protein>
<dbReference type="SUPFAM" id="SSF51161">
    <property type="entry name" value="Trimeric LpxA-like enzymes"/>
    <property type="match status" value="1"/>
</dbReference>
<evidence type="ECO:0000256" key="2">
    <source>
        <dbReference type="ARBA" id="ARBA00022679"/>
    </source>
</evidence>
<dbReference type="PANTHER" id="PTHR42811">
    <property type="entry name" value="SERINE ACETYLTRANSFERASE"/>
    <property type="match status" value="1"/>
</dbReference>
<keyword evidence="2 5" id="KW-0808">Transferase</keyword>
<reference evidence="6" key="1">
    <citation type="submission" date="2016-10" db="EMBL/GenBank/DDBJ databases">
        <authorList>
            <person name="Varghese N."/>
        </authorList>
    </citation>
    <scope>NUCLEOTIDE SEQUENCE [LARGE SCALE GENOMIC DNA]</scope>
    <source>
        <strain evidence="6">DSM 44719</strain>
    </source>
</reference>
<sequence length="201" mass="21632">MANSRSRRKTAINSRAILSEYNKQDLEAHGIERWRPIYWVTRPEIRFQRALRSVEYWSNKTSLIARLVWSVKRLILFRVTLHTGISIPPGVFGPGLAVAHPGSVVVNSDAIVGRNCRVHSGTNIGSSSLGAPRIGDNVYIGPGAVIYGAIVVGDNVAIGANAVVNRDVAADVTVGGVPARVISSRGSDGIHPNYSRTAGRQ</sequence>
<evidence type="ECO:0000256" key="1">
    <source>
        <dbReference type="ARBA" id="ARBA00007274"/>
    </source>
</evidence>
<dbReference type="PROSITE" id="PS00101">
    <property type="entry name" value="HEXAPEP_TRANSFERASES"/>
    <property type="match status" value="1"/>
</dbReference>
<accession>A0A1H5HL54</accession>
<proteinExistence type="inferred from homology"/>
<dbReference type="Gene3D" id="2.160.10.10">
    <property type="entry name" value="Hexapeptide repeat proteins"/>
    <property type="match status" value="1"/>
</dbReference>
<comment type="similarity">
    <text evidence="1">Belongs to the transferase hexapeptide repeat family.</text>
</comment>
<gene>
    <name evidence="5" type="ORF">SAMN04490220_7243</name>
</gene>
<dbReference type="Proteomes" id="UP000183407">
    <property type="component" value="Unassembled WGS sequence"/>
</dbReference>
<dbReference type="Pfam" id="PF00132">
    <property type="entry name" value="Hexapep"/>
    <property type="match status" value="1"/>
</dbReference>
<dbReference type="InterPro" id="IPR001451">
    <property type="entry name" value="Hexapep"/>
</dbReference>